<comment type="caution">
    <text evidence="1">The sequence shown here is derived from an EMBL/GenBank/DDBJ whole genome shotgun (WGS) entry which is preliminary data.</text>
</comment>
<proteinExistence type="predicted"/>
<accession>A0A812IVV3</accession>
<organism evidence="1 2">
    <name type="scientific">Symbiodinium necroappetens</name>
    <dbReference type="NCBI Taxonomy" id="1628268"/>
    <lineage>
        <taxon>Eukaryota</taxon>
        <taxon>Sar</taxon>
        <taxon>Alveolata</taxon>
        <taxon>Dinophyceae</taxon>
        <taxon>Suessiales</taxon>
        <taxon>Symbiodiniaceae</taxon>
        <taxon>Symbiodinium</taxon>
    </lineage>
</organism>
<dbReference type="GO" id="GO:0016779">
    <property type="term" value="F:nucleotidyltransferase activity"/>
    <property type="evidence" value="ECO:0007669"/>
    <property type="project" value="TreeGrafter"/>
</dbReference>
<dbReference type="OrthoDB" id="438048at2759"/>
<dbReference type="AlphaFoldDB" id="A0A812IVV3"/>
<protein>
    <submittedName>
        <fullName evidence="1">URT1 protein</fullName>
    </submittedName>
</protein>
<keyword evidence="2" id="KW-1185">Reference proteome</keyword>
<reference evidence="1" key="1">
    <citation type="submission" date="2021-02" db="EMBL/GenBank/DDBJ databases">
        <authorList>
            <person name="Dougan E. K."/>
            <person name="Rhodes N."/>
            <person name="Thang M."/>
            <person name="Chan C."/>
        </authorList>
    </citation>
    <scope>NUCLEOTIDE SEQUENCE</scope>
</reference>
<gene>
    <name evidence="1" type="primary">URT1</name>
    <name evidence="1" type="ORF">SNEC2469_LOCUS785</name>
</gene>
<dbReference type="EMBL" id="CAJNJA010005120">
    <property type="protein sequence ID" value="CAE7183480.1"/>
    <property type="molecule type" value="Genomic_DNA"/>
</dbReference>
<dbReference type="GO" id="GO:0031123">
    <property type="term" value="P:RNA 3'-end processing"/>
    <property type="evidence" value="ECO:0007669"/>
    <property type="project" value="TreeGrafter"/>
</dbReference>
<evidence type="ECO:0000313" key="1">
    <source>
        <dbReference type="EMBL" id="CAE7183480.1"/>
    </source>
</evidence>
<evidence type="ECO:0000313" key="2">
    <source>
        <dbReference type="Proteomes" id="UP000601435"/>
    </source>
</evidence>
<dbReference type="PANTHER" id="PTHR12271:SF40">
    <property type="entry name" value="POLY(A) RNA POLYMERASE GLD2"/>
    <property type="match status" value="1"/>
</dbReference>
<sequence length="187" mass="20771">MAYSLLDERLCDLVVAVKRWAELRGLSGQTRGYPGGYSWSLLALAFAQRAAPPLVPSLQALATKRRLWEESGECYNVAWASAADAGVKTASGSPEPWTSPALLEAFFRFFAYGYDFNVEAASVRVAERARRSVVGRPALALEDPLETDWDLGRLLDEQRLARLRAELRRAARRLRGGTGERWLNLAS</sequence>
<dbReference type="Proteomes" id="UP000601435">
    <property type="component" value="Unassembled WGS sequence"/>
</dbReference>
<dbReference type="PANTHER" id="PTHR12271">
    <property type="entry name" value="POLY A POLYMERASE CID PAP -RELATED"/>
    <property type="match status" value="1"/>
</dbReference>
<dbReference type="Gene3D" id="1.10.1410.10">
    <property type="match status" value="1"/>
</dbReference>
<dbReference type="SUPFAM" id="SSF81631">
    <property type="entry name" value="PAP/OAS1 substrate-binding domain"/>
    <property type="match status" value="1"/>
</dbReference>
<name>A0A812IVV3_9DINO</name>